<feature type="transmembrane region" description="Helical" evidence="1">
    <location>
        <begin position="20"/>
        <end position="44"/>
    </location>
</feature>
<keyword evidence="1" id="KW-1133">Transmembrane helix</keyword>
<proteinExistence type="predicted"/>
<gene>
    <name evidence="2" type="ORF">mv_L175</name>
</gene>
<keyword evidence="1" id="KW-0472">Membrane</keyword>
<organism evidence="2">
    <name type="scientific">Moumouvirus sp. 'Monve'</name>
    <dbReference type="NCBI Taxonomy" id="1128131"/>
    <lineage>
        <taxon>Viruses</taxon>
        <taxon>Varidnaviria</taxon>
        <taxon>Bamfordvirae</taxon>
        <taxon>Nucleocytoviricota</taxon>
        <taxon>Megaviricetes</taxon>
        <taxon>Imitervirales</taxon>
        <taxon>Mimiviridae</taxon>
        <taxon>Megamimivirinae</taxon>
        <taxon>Moumouvirus</taxon>
    </lineage>
</organism>
<keyword evidence="1" id="KW-0812">Transmembrane</keyword>
<evidence type="ECO:0000313" key="2">
    <source>
        <dbReference type="EMBL" id="AEX62380.1"/>
    </source>
</evidence>
<name>H2EDA7_9VIRU</name>
<reference evidence="2" key="1">
    <citation type="submission" date="2011-10" db="EMBL/GenBank/DDBJ databases">
        <title>Provirophages and transpovirons: unique mobilome of giant viruses.</title>
        <authorList>
            <person name="Desnues C."/>
            <person name="LaScola B."/>
            <person name="Yutin N."/>
            <person name="Fournous G."/>
            <person name="Koonin E."/>
            <person name="Raoult D."/>
        </authorList>
    </citation>
    <scope>NUCLEOTIDE SEQUENCE</scope>
    <source>
        <strain evidence="2">Mv13-mv</strain>
    </source>
</reference>
<accession>H2EDA7</accession>
<protein>
    <submittedName>
        <fullName evidence="2">Uncharacterized protein</fullName>
    </submittedName>
</protein>
<evidence type="ECO:0000256" key="1">
    <source>
        <dbReference type="SAM" id="Phobius"/>
    </source>
</evidence>
<sequence length="47" mass="5397">MHNAFYFTQNGVVYNDRMVVYDATLLLIILCTGIYLLSTIYNCLVGF</sequence>
<dbReference type="EMBL" id="JN885995">
    <property type="protein sequence ID" value="AEX62380.1"/>
    <property type="molecule type" value="Genomic_DNA"/>
</dbReference>